<evidence type="ECO:0000313" key="3">
    <source>
        <dbReference type="EMBL" id="KTD59571.1"/>
    </source>
</evidence>
<dbReference type="Gene3D" id="1.10.1240.80">
    <property type="match status" value="1"/>
</dbReference>
<evidence type="ECO:0000259" key="2">
    <source>
        <dbReference type="Pfam" id="PF20834"/>
    </source>
</evidence>
<comment type="caution">
    <text evidence="3">The sequence shown here is derived from an EMBL/GenBank/DDBJ whole genome shotgun (WGS) entry which is preliminary data.</text>
</comment>
<proteinExistence type="predicted"/>
<dbReference type="Pfam" id="PF18532">
    <property type="entry name" value="DUF5621"/>
    <property type="match status" value="1"/>
</dbReference>
<dbReference type="PATRIC" id="fig|45074.5.peg.2314"/>
<evidence type="ECO:0000313" key="4">
    <source>
        <dbReference type="Proteomes" id="UP000054703"/>
    </source>
</evidence>
<protein>
    <submittedName>
        <fullName evidence="3">Dot/Icm T4SS effector</fullName>
    </submittedName>
</protein>
<sequence>MILLSLVLLFDHFLFWSTINHYDFYLYVMIKKEVIQIVNFSFLGTGEHRESDFHIISNFHNTILQANKNNTSIVSRLFDGPGSSPTSSTSKHPTPGTYFYNPVTHTKIPINASISKKISDAMQQLTGVLSREGVEDLLFEATVYLNNIIEKNEGELPKTINLQGFSRGADACLRMANVIYLLYPEIKVNLFLIDQVPGPGRRDHAPSYTIPPNVEKFESTLMLHEYRPGFDPQHAGRYVFSAPETTKAKIKIYYGEHGVGNRLEHHEKNHTALLLHDDLNRFCRETGTLPKMNSKFYITHRNTKRRMQQEHLESHLELSDAARFKLLCGMKKEEGNYSKGVSINKRKILLHREDYVQDSTLFINQEHRKLFKKLYPATFNWFFEKNYDNLNPQKKFINLLARQKQLNDKMAVVANELKIMAYSPEEAYFCSLLAKQFRFNKNKLPDTLAMPSGIERNEQFNFGQSLLRKEPEYKLPNLQYRLTSIANYYHYHCHEKSEISNQIKNILFESVQHSRNKPDDEAILYLEKKITLVKETLARNNEKGFIWNQIDLIAPDAQKYGIEVKTLLQEHLQYNEILLNAQREFIRFAIKEVDTILASKEKNPMQQCQEIRKLVLLLKTEVTRPENEYQLQRNLFKMAFFAFTQNPSQIINLDSLEKNLNQLANAHHGKTNTSEKIIERLNQYYQRNTFWHSMTNILKLLKIPCPKINLGMKSEIADFLRKELLQLNTEGKDNDVDAISLALGKARKKLTDYYQQTSQLKIDNLDQIINEGLGLVIAMRTITPQGPVSSKAFIDFKKRLQSLPEVEDPGPASASLGEN</sequence>
<dbReference type="Pfam" id="PF20834">
    <property type="entry name" value="DUF6842"/>
    <property type="match status" value="2"/>
</dbReference>
<dbReference type="RefSeq" id="WP_237762103.1">
    <property type="nucleotide sequence ID" value="NZ_CAAAIH010000037.1"/>
</dbReference>
<feature type="domain" description="DUF5621" evidence="1">
    <location>
        <begin position="309"/>
        <end position="458"/>
    </location>
</feature>
<organism evidence="3 4">
    <name type="scientific">Legionella santicrucis</name>
    <dbReference type="NCBI Taxonomy" id="45074"/>
    <lineage>
        <taxon>Bacteria</taxon>
        <taxon>Pseudomonadati</taxon>
        <taxon>Pseudomonadota</taxon>
        <taxon>Gammaproteobacteria</taxon>
        <taxon>Legionellales</taxon>
        <taxon>Legionellaceae</taxon>
        <taxon>Legionella</taxon>
    </lineage>
</organism>
<dbReference type="AlphaFoldDB" id="A0A0W0YSQ8"/>
<dbReference type="Proteomes" id="UP000054703">
    <property type="component" value="Unassembled WGS sequence"/>
</dbReference>
<name>A0A0W0YSQ8_9GAMM</name>
<dbReference type="Gene3D" id="1.20.1270.430">
    <property type="match status" value="1"/>
</dbReference>
<dbReference type="InterPro" id="IPR040945">
    <property type="entry name" value="DUF5621"/>
</dbReference>
<dbReference type="Gene3D" id="1.20.1270.440">
    <property type="match status" value="1"/>
</dbReference>
<accession>A0A0W0YSQ8</accession>
<dbReference type="InterPro" id="IPR049292">
    <property type="entry name" value="DUF6842"/>
</dbReference>
<dbReference type="EMBL" id="LNYU01000053">
    <property type="protein sequence ID" value="KTD59571.1"/>
    <property type="molecule type" value="Genomic_DNA"/>
</dbReference>
<feature type="domain" description="DUF6842" evidence="2">
    <location>
        <begin position="555"/>
        <end position="663"/>
    </location>
</feature>
<reference evidence="3 4" key="1">
    <citation type="submission" date="2015-11" db="EMBL/GenBank/DDBJ databases">
        <title>Genomic analysis of 38 Legionella species identifies large and diverse effector repertoires.</title>
        <authorList>
            <person name="Burstein D."/>
            <person name="Amaro F."/>
            <person name="Zusman T."/>
            <person name="Lifshitz Z."/>
            <person name="Cohen O."/>
            <person name="Gilbert J.A."/>
            <person name="Pupko T."/>
            <person name="Shuman H.A."/>
            <person name="Segal G."/>
        </authorList>
    </citation>
    <scope>NUCLEOTIDE SEQUENCE [LARGE SCALE GENOMIC DNA]</scope>
    <source>
        <strain evidence="3 4">SC-63-C7</strain>
    </source>
</reference>
<keyword evidence="4" id="KW-1185">Reference proteome</keyword>
<feature type="domain" description="DUF6842" evidence="2">
    <location>
        <begin position="479"/>
        <end position="550"/>
    </location>
</feature>
<evidence type="ECO:0000259" key="1">
    <source>
        <dbReference type="Pfam" id="PF18532"/>
    </source>
</evidence>
<gene>
    <name evidence="3" type="ORF">Lsan_2162</name>
</gene>